<dbReference type="AlphaFoldDB" id="A0AAD2FS64"/>
<dbReference type="Proteomes" id="UP001295423">
    <property type="component" value="Unassembled WGS sequence"/>
</dbReference>
<gene>
    <name evidence="1" type="ORF">CYCCA115_LOCUS13007</name>
</gene>
<name>A0AAD2FS64_9STRA</name>
<keyword evidence="2" id="KW-1185">Reference proteome</keyword>
<accession>A0AAD2FS64</accession>
<reference evidence="1" key="1">
    <citation type="submission" date="2023-08" db="EMBL/GenBank/DDBJ databases">
        <authorList>
            <person name="Audoor S."/>
            <person name="Bilcke G."/>
        </authorList>
    </citation>
    <scope>NUCLEOTIDE SEQUENCE</scope>
</reference>
<evidence type="ECO:0000313" key="2">
    <source>
        <dbReference type="Proteomes" id="UP001295423"/>
    </source>
</evidence>
<protein>
    <submittedName>
        <fullName evidence="1">Uncharacterized protein</fullName>
    </submittedName>
</protein>
<comment type="caution">
    <text evidence="1">The sequence shown here is derived from an EMBL/GenBank/DDBJ whole genome shotgun (WGS) entry which is preliminary data.</text>
</comment>
<proteinExistence type="predicted"/>
<evidence type="ECO:0000313" key="1">
    <source>
        <dbReference type="EMBL" id="CAJ1951304.1"/>
    </source>
</evidence>
<dbReference type="EMBL" id="CAKOGP040001781">
    <property type="protein sequence ID" value="CAJ1951304.1"/>
    <property type="molecule type" value="Genomic_DNA"/>
</dbReference>
<sequence length="261" mass="29834">MCVYVCAFLSHSNKGDIVKDLIEKLFGKQGAVKNYHMSMKNRLRRCKGVSETVGCSQGHPYVPVQPEQQTQNFQSNVIFVLRNFMTAFPAEHTDKGFAYHGNKGQAPEDGWRDVRDKYIESSMKAWKDVLQWWNTADYYKIATYVPYEKLLNPGTGPAIVQKLADTLAESGFEVAPREDIPCIWYQVISKEIARQKALQVYTPGFTPDQRKFLLTELNSLIQSYSNLPSGTTKQEELVSILEGYRDEVQFKMRIDKPSANK</sequence>
<organism evidence="1 2">
    <name type="scientific">Cylindrotheca closterium</name>
    <dbReference type="NCBI Taxonomy" id="2856"/>
    <lineage>
        <taxon>Eukaryota</taxon>
        <taxon>Sar</taxon>
        <taxon>Stramenopiles</taxon>
        <taxon>Ochrophyta</taxon>
        <taxon>Bacillariophyta</taxon>
        <taxon>Bacillariophyceae</taxon>
        <taxon>Bacillariophycidae</taxon>
        <taxon>Bacillariales</taxon>
        <taxon>Bacillariaceae</taxon>
        <taxon>Cylindrotheca</taxon>
    </lineage>
</organism>